<sequence>MQGGLQSIEEALTVGVPLIAIPFFSDQDFNVKKIEEKGIGIRLNFADITKEKLLFALDKVINDSSYQKNVIHLATLLNDQPQTAMDRAIWWTDYVLRHKGATHLRTAAVDMPWYQFLLIDISRDEGSGAIVRLAKPSSRSTIDPPVGWTTGSHFIPSSCRGRGSCRAVASTIIWSPWPVWVVRIAPTRVSSPPTRVATPTSRIATPATTIARSTSASSCSNGWRRSKNQGLRTTELSTRFNAMSNFLKWFGYMLSSLPSGDVYATKCQWFQRRASCLRLRDYFPYCAGALNPPLPVSCSLSPPFVRMTAHACYASCPTLYTADLSYCIDQDSRVGSPKERICQSRADTSLFTARSLPVTPLVYGYQLTVNGRWFRPSPGLALLFWLTSSHHSRAHWTHRCYRAAPGLVLHFRRTLSLTARGRSRLGLRGFQPTPKSEGFAVFSAPYTQWGLIVGPITRVYPLRARMFPLYVVVVPCGTCHGRHGPRQETWHAHQTVPEFCGEGLTGTGQRCLPCKQFLGMLNLEAGIVVRKVSPLLTRYSNDYRITGHRGNPTLVLSVAGESDVALLAPIWPPRVLN</sequence>
<dbReference type="AlphaFoldDB" id="A0A7R9ISR4"/>
<organism evidence="4">
    <name type="scientific">Timema tahoe</name>
    <dbReference type="NCBI Taxonomy" id="61484"/>
    <lineage>
        <taxon>Eukaryota</taxon>
        <taxon>Metazoa</taxon>
        <taxon>Ecdysozoa</taxon>
        <taxon>Arthropoda</taxon>
        <taxon>Hexapoda</taxon>
        <taxon>Insecta</taxon>
        <taxon>Pterygota</taxon>
        <taxon>Neoptera</taxon>
        <taxon>Polyneoptera</taxon>
        <taxon>Phasmatodea</taxon>
        <taxon>Timematodea</taxon>
        <taxon>Timematoidea</taxon>
        <taxon>Timematidae</taxon>
        <taxon>Timema</taxon>
    </lineage>
</organism>
<evidence type="ECO:0000256" key="3">
    <source>
        <dbReference type="ARBA" id="ARBA00022679"/>
    </source>
</evidence>
<reference evidence="4" key="1">
    <citation type="submission" date="2020-11" db="EMBL/GenBank/DDBJ databases">
        <authorList>
            <person name="Tran Van P."/>
        </authorList>
    </citation>
    <scope>NUCLEOTIDE SEQUENCE</scope>
</reference>
<dbReference type="PANTHER" id="PTHR48043">
    <property type="entry name" value="EG:EG0003.4 PROTEIN-RELATED"/>
    <property type="match status" value="1"/>
</dbReference>
<evidence type="ECO:0000256" key="1">
    <source>
        <dbReference type="ARBA" id="ARBA00009995"/>
    </source>
</evidence>
<accession>A0A7R9ISR4</accession>
<comment type="similarity">
    <text evidence="1">Belongs to the UDP-glycosyltransferase family.</text>
</comment>
<name>A0A7R9ISR4_9NEOP</name>
<dbReference type="SUPFAM" id="SSF53756">
    <property type="entry name" value="UDP-Glycosyltransferase/glycogen phosphorylase"/>
    <property type="match status" value="1"/>
</dbReference>
<gene>
    <name evidence="4" type="ORF">TTEB3V08_LOCUS11818</name>
</gene>
<evidence type="ECO:0000256" key="2">
    <source>
        <dbReference type="ARBA" id="ARBA00022676"/>
    </source>
</evidence>
<protein>
    <recommendedName>
        <fullName evidence="5">Glucuronosyltransferase</fullName>
    </recommendedName>
</protein>
<keyword evidence="3" id="KW-0808">Transferase</keyword>
<evidence type="ECO:0008006" key="5">
    <source>
        <dbReference type="Google" id="ProtNLM"/>
    </source>
</evidence>
<dbReference type="GO" id="GO:0008194">
    <property type="term" value="F:UDP-glycosyltransferase activity"/>
    <property type="evidence" value="ECO:0007669"/>
    <property type="project" value="InterPro"/>
</dbReference>
<evidence type="ECO:0000313" key="4">
    <source>
        <dbReference type="EMBL" id="CAD7463939.1"/>
    </source>
</evidence>
<dbReference type="Gene3D" id="3.40.50.2000">
    <property type="entry name" value="Glycogen Phosphorylase B"/>
    <property type="match status" value="1"/>
</dbReference>
<dbReference type="Pfam" id="PF00201">
    <property type="entry name" value="UDPGT"/>
    <property type="match status" value="1"/>
</dbReference>
<proteinExistence type="inferred from homology"/>
<dbReference type="InterPro" id="IPR002213">
    <property type="entry name" value="UDP_glucos_trans"/>
</dbReference>
<dbReference type="PANTHER" id="PTHR48043:SF159">
    <property type="entry name" value="EG:EG0003.4 PROTEIN-RELATED"/>
    <property type="match status" value="1"/>
</dbReference>
<dbReference type="EMBL" id="OE009852">
    <property type="protein sequence ID" value="CAD7463939.1"/>
    <property type="molecule type" value="Genomic_DNA"/>
</dbReference>
<dbReference type="InterPro" id="IPR050271">
    <property type="entry name" value="UDP-glycosyltransferase"/>
</dbReference>
<keyword evidence="2" id="KW-0328">Glycosyltransferase</keyword>